<name>A0A0A8XUY3_ARUDO</name>
<accession>A0A0A8XUY3</accession>
<dbReference type="AlphaFoldDB" id="A0A0A8XUY3"/>
<dbReference type="EMBL" id="GBRH01281342">
    <property type="protein sequence ID" value="JAD16553.1"/>
    <property type="molecule type" value="Transcribed_RNA"/>
</dbReference>
<protein>
    <submittedName>
        <fullName evidence="1">Uncharacterized protein</fullName>
    </submittedName>
</protein>
<organism evidence="1">
    <name type="scientific">Arundo donax</name>
    <name type="common">Giant reed</name>
    <name type="synonym">Donax arundinaceus</name>
    <dbReference type="NCBI Taxonomy" id="35708"/>
    <lineage>
        <taxon>Eukaryota</taxon>
        <taxon>Viridiplantae</taxon>
        <taxon>Streptophyta</taxon>
        <taxon>Embryophyta</taxon>
        <taxon>Tracheophyta</taxon>
        <taxon>Spermatophyta</taxon>
        <taxon>Magnoliopsida</taxon>
        <taxon>Liliopsida</taxon>
        <taxon>Poales</taxon>
        <taxon>Poaceae</taxon>
        <taxon>PACMAD clade</taxon>
        <taxon>Arundinoideae</taxon>
        <taxon>Arundineae</taxon>
        <taxon>Arundo</taxon>
    </lineage>
</organism>
<reference evidence="1" key="1">
    <citation type="submission" date="2014-09" db="EMBL/GenBank/DDBJ databases">
        <authorList>
            <person name="Magalhaes I.L.F."/>
            <person name="Oliveira U."/>
            <person name="Santos F.R."/>
            <person name="Vidigal T.H.D.A."/>
            <person name="Brescovit A.D."/>
            <person name="Santos A.J."/>
        </authorList>
    </citation>
    <scope>NUCLEOTIDE SEQUENCE</scope>
    <source>
        <tissue evidence="1">Shoot tissue taken approximately 20 cm above the soil surface</tissue>
    </source>
</reference>
<proteinExistence type="predicted"/>
<sequence>MVGSKFLKQILGTEEN</sequence>
<reference evidence="1" key="2">
    <citation type="journal article" date="2015" name="Data Brief">
        <title>Shoot transcriptome of the giant reed, Arundo donax.</title>
        <authorList>
            <person name="Barrero R.A."/>
            <person name="Guerrero F.D."/>
            <person name="Moolhuijzen P."/>
            <person name="Goolsby J.A."/>
            <person name="Tidwell J."/>
            <person name="Bellgard S.E."/>
            <person name="Bellgard M.I."/>
        </authorList>
    </citation>
    <scope>NUCLEOTIDE SEQUENCE</scope>
    <source>
        <tissue evidence="1">Shoot tissue taken approximately 20 cm above the soil surface</tissue>
    </source>
</reference>
<evidence type="ECO:0000313" key="1">
    <source>
        <dbReference type="EMBL" id="JAD16553.1"/>
    </source>
</evidence>